<dbReference type="InterPro" id="IPR011990">
    <property type="entry name" value="TPR-like_helical_dom_sf"/>
</dbReference>
<keyword evidence="5" id="KW-0812">Transmembrane</keyword>
<evidence type="ECO:0000313" key="7">
    <source>
        <dbReference type="EMBL" id="VGO14852.1"/>
    </source>
</evidence>
<feature type="transmembrane region" description="Helical" evidence="5">
    <location>
        <begin position="354"/>
        <end position="374"/>
    </location>
</feature>
<dbReference type="Gene3D" id="3.30.200.20">
    <property type="entry name" value="Phosphorylase Kinase, domain 1"/>
    <property type="match status" value="1"/>
</dbReference>
<keyword evidence="3 7" id="KW-0418">Kinase</keyword>
<evidence type="ECO:0000256" key="3">
    <source>
        <dbReference type="ARBA" id="ARBA00022777"/>
    </source>
</evidence>
<keyword evidence="5" id="KW-1133">Transmembrane helix</keyword>
<dbReference type="PROSITE" id="PS50011">
    <property type="entry name" value="PROTEIN_KINASE_DOM"/>
    <property type="match status" value="1"/>
</dbReference>
<feature type="domain" description="Protein kinase" evidence="6">
    <location>
        <begin position="44"/>
        <end position="328"/>
    </location>
</feature>
<dbReference type="Proteomes" id="UP000366872">
    <property type="component" value="Unassembled WGS sequence"/>
</dbReference>
<dbReference type="Gene3D" id="1.10.510.10">
    <property type="entry name" value="Transferase(Phosphotransferase) domain 1"/>
    <property type="match status" value="1"/>
</dbReference>
<dbReference type="InterPro" id="IPR000719">
    <property type="entry name" value="Prot_kinase_dom"/>
</dbReference>
<evidence type="ECO:0000256" key="4">
    <source>
        <dbReference type="ARBA" id="ARBA00022840"/>
    </source>
</evidence>
<dbReference type="Pfam" id="PF00069">
    <property type="entry name" value="Pkinase"/>
    <property type="match status" value="1"/>
</dbReference>
<evidence type="ECO:0000256" key="1">
    <source>
        <dbReference type="ARBA" id="ARBA00022679"/>
    </source>
</evidence>
<sequence>MDNAKNDAQSKLDALYYLAEDYEQVEEKEISPTLHALSEVTERYHSAEPIASGGMKQIYKVYDARGKRHLAMAMLHADAPLELCDPFIHEAWLTALLDHPNIITIHDVGVRNGRPYFTMDLKTGNTLREVIEKLRDRDRKTLDHYPLETLLQLFLKVCDAMSYAHSVNALHLDLKPANIQVGEFGEALVCDWGLGKMVGREDGLELDRRLLHPDLLSSGTLFGQVKGTPGYMAPEQVEEGGERDMRTDVYGLGCTLYSILTLERPLDGEAKEILEKTRSGAIVPPRQRKPEMDIPRSLEAVVMKALSVDPSKRYQTVEALRREVHRYLTGFATQAENAGVLTQFSLFFRRNRRFCLTILVSVVALLCGIAWAMVQLTEKERVASKARHEAERTLSLYQAGKTELEKMSFENARSVVKVVNQLHLLGDEMRTEPLLEAALASEPDSPVFQRAMGMHYFYLHQFNAALPYFSEPGDEIAQAARYYAGISPDDKLLSTDQVIDVLDRIKNMPDDQKALAFTIAYLKRQGRLEERARVVEAYLRLLNPEWTDGWFEYNMAESRLKIGGEGLKKISTTHTTLQSLQPRILDVSGSEVDRMWRERTLAVETVDVRGCPMENVRFLKGFTHLRTLIVSPGQFTEKELNILNDWVEIVEK</sequence>
<gene>
    <name evidence="7" type="primary">pknD_10</name>
    <name evidence="7" type="ORF">PDESU_03422</name>
</gene>
<accession>A0A6C2U483</accession>
<dbReference type="PANTHER" id="PTHR43289">
    <property type="entry name" value="MITOGEN-ACTIVATED PROTEIN KINASE KINASE KINASE 20-RELATED"/>
    <property type="match status" value="1"/>
</dbReference>
<evidence type="ECO:0000256" key="2">
    <source>
        <dbReference type="ARBA" id="ARBA00022741"/>
    </source>
</evidence>
<keyword evidence="5" id="KW-0472">Membrane</keyword>
<keyword evidence="4" id="KW-0067">ATP-binding</keyword>
<evidence type="ECO:0000259" key="6">
    <source>
        <dbReference type="PROSITE" id="PS50011"/>
    </source>
</evidence>
<proteinExistence type="predicted"/>
<evidence type="ECO:0000256" key="5">
    <source>
        <dbReference type="SAM" id="Phobius"/>
    </source>
</evidence>
<dbReference type="AlphaFoldDB" id="A0A6C2U483"/>
<protein>
    <submittedName>
        <fullName evidence="7">Serine/threonine-protein kinase PknD</fullName>
    </submittedName>
</protein>
<dbReference type="EMBL" id="CAAHFG010000002">
    <property type="protein sequence ID" value="VGO14852.1"/>
    <property type="molecule type" value="Genomic_DNA"/>
</dbReference>
<dbReference type="SMART" id="SM00220">
    <property type="entry name" value="S_TKc"/>
    <property type="match status" value="1"/>
</dbReference>
<dbReference type="GO" id="GO:0004674">
    <property type="term" value="F:protein serine/threonine kinase activity"/>
    <property type="evidence" value="ECO:0007669"/>
    <property type="project" value="TreeGrafter"/>
</dbReference>
<keyword evidence="2" id="KW-0547">Nucleotide-binding</keyword>
<keyword evidence="1" id="KW-0808">Transferase</keyword>
<name>A0A6C2U483_PONDE</name>
<evidence type="ECO:0000313" key="8">
    <source>
        <dbReference type="Proteomes" id="UP000366872"/>
    </source>
</evidence>
<dbReference type="InterPro" id="IPR011009">
    <property type="entry name" value="Kinase-like_dom_sf"/>
</dbReference>
<dbReference type="PANTHER" id="PTHR43289:SF6">
    <property type="entry name" value="SERINE_THREONINE-PROTEIN KINASE NEKL-3"/>
    <property type="match status" value="1"/>
</dbReference>
<dbReference type="CDD" id="cd14014">
    <property type="entry name" value="STKc_PknB_like"/>
    <property type="match status" value="1"/>
</dbReference>
<keyword evidence="8" id="KW-1185">Reference proteome</keyword>
<dbReference type="RefSeq" id="WP_136080477.1">
    <property type="nucleotide sequence ID" value="NZ_CAAHFG010000002.1"/>
</dbReference>
<organism evidence="7 8">
    <name type="scientific">Pontiella desulfatans</name>
    <dbReference type="NCBI Taxonomy" id="2750659"/>
    <lineage>
        <taxon>Bacteria</taxon>
        <taxon>Pseudomonadati</taxon>
        <taxon>Kiritimatiellota</taxon>
        <taxon>Kiritimatiellia</taxon>
        <taxon>Kiritimatiellales</taxon>
        <taxon>Pontiellaceae</taxon>
        <taxon>Pontiella</taxon>
    </lineage>
</organism>
<dbReference type="SUPFAM" id="SSF56112">
    <property type="entry name" value="Protein kinase-like (PK-like)"/>
    <property type="match status" value="1"/>
</dbReference>
<dbReference type="GO" id="GO:0005524">
    <property type="term" value="F:ATP binding"/>
    <property type="evidence" value="ECO:0007669"/>
    <property type="project" value="UniProtKB-KW"/>
</dbReference>
<dbReference type="Gene3D" id="1.25.40.10">
    <property type="entry name" value="Tetratricopeptide repeat domain"/>
    <property type="match status" value="1"/>
</dbReference>
<reference evidence="7 8" key="1">
    <citation type="submission" date="2019-04" db="EMBL/GenBank/DDBJ databases">
        <authorList>
            <person name="Van Vliet M D."/>
        </authorList>
    </citation>
    <scope>NUCLEOTIDE SEQUENCE [LARGE SCALE GENOMIC DNA]</scope>
    <source>
        <strain evidence="7 8">F1</strain>
    </source>
</reference>